<dbReference type="OrthoDB" id="9762324at2"/>
<dbReference type="PANTHER" id="PTHR47371">
    <property type="entry name" value="LIPOTEICHOIC ACID SYNTHASE"/>
    <property type="match status" value="1"/>
</dbReference>
<feature type="transmembrane region" description="Helical" evidence="7">
    <location>
        <begin position="29"/>
        <end position="49"/>
    </location>
</feature>
<evidence type="ECO:0000256" key="7">
    <source>
        <dbReference type="SAM" id="Phobius"/>
    </source>
</evidence>
<dbReference type="Gene3D" id="3.40.720.10">
    <property type="entry name" value="Alkaline Phosphatase, subunit A"/>
    <property type="match status" value="1"/>
</dbReference>
<comment type="subcellular location">
    <subcellularLocation>
        <location evidence="1">Cell membrane</location>
        <topology evidence="1">Multi-pass membrane protein</topology>
    </subcellularLocation>
</comment>
<reference evidence="9 10" key="1">
    <citation type="submission" date="2019-03" db="EMBL/GenBank/DDBJ databases">
        <title>Diversity of the mouse oral microbiome.</title>
        <authorList>
            <person name="Joseph S."/>
            <person name="Aduse-Opoku J."/>
            <person name="Curtis M."/>
            <person name="Wade W."/>
            <person name="Hashim A."/>
        </authorList>
    </citation>
    <scope>NUCLEOTIDE SEQUENCE [LARGE SCALE GENOMIC DNA]</scope>
    <source>
        <strain evidence="9 10">WM131</strain>
    </source>
</reference>
<dbReference type="Pfam" id="PF00884">
    <property type="entry name" value="Sulfatase"/>
    <property type="match status" value="1"/>
</dbReference>
<feature type="domain" description="Sulfatase N-terminal" evidence="8">
    <location>
        <begin position="201"/>
        <end position="465"/>
    </location>
</feature>
<feature type="transmembrane region" description="Helical" evidence="7">
    <location>
        <begin position="130"/>
        <end position="156"/>
    </location>
</feature>
<evidence type="ECO:0000313" key="9">
    <source>
        <dbReference type="EMBL" id="TFU97548.1"/>
    </source>
</evidence>
<keyword evidence="4 7" id="KW-0812">Transmembrane</keyword>
<evidence type="ECO:0000259" key="8">
    <source>
        <dbReference type="Pfam" id="PF00884"/>
    </source>
</evidence>
<evidence type="ECO:0000256" key="1">
    <source>
        <dbReference type="ARBA" id="ARBA00004651"/>
    </source>
</evidence>
<evidence type="ECO:0000256" key="5">
    <source>
        <dbReference type="ARBA" id="ARBA00022989"/>
    </source>
</evidence>
<feature type="transmembrane region" description="Helical" evidence="7">
    <location>
        <begin position="101"/>
        <end position="118"/>
    </location>
</feature>
<feature type="transmembrane region" description="Helical" evidence="7">
    <location>
        <begin position="7"/>
        <end position="23"/>
    </location>
</feature>
<keyword evidence="6 7" id="KW-0472">Membrane</keyword>
<dbReference type="GO" id="GO:0005886">
    <property type="term" value="C:plasma membrane"/>
    <property type="evidence" value="ECO:0007669"/>
    <property type="project" value="UniProtKB-SubCell"/>
</dbReference>
<evidence type="ECO:0000256" key="4">
    <source>
        <dbReference type="ARBA" id="ARBA00022692"/>
    </source>
</evidence>
<evidence type="ECO:0000256" key="6">
    <source>
        <dbReference type="ARBA" id="ARBA00023136"/>
    </source>
</evidence>
<keyword evidence="5 7" id="KW-1133">Transmembrane helix</keyword>
<accession>A0A4Y9JBM4</accession>
<organism evidence="9 10">
    <name type="scientific">Streptococcus cuniculi</name>
    <dbReference type="NCBI Taxonomy" id="1432788"/>
    <lineage>
        <taxon>Bacteria</taxon>
        <taxon>Bacillati</taxon>
        <taxon>Bacillota</taxon>
        <taxon>Bacilli</taxon>
        <taxon>Lactobacillales</taxon>
        <taxon>Streptococcaceae</taxon>
        <taxon>Streptococcus</taxon>
    </lineage>
</organism>
<proteinExistence type="predicted"/>
<dbReference type="AlphaFoldDB" id="A0A4Y9JBM4"/>
<name>A0A4Y9JBM4_9STRE</name>
<keyword evidence="3" id="KW-1003">Cell membrane</keyword>
<evidence type="ECO:0000256" key="3">
    <source>
        <dbReference type="ARBA" id="ARBA00022475"/>
    </source>
</evidence>
<dbReference type="EMBL" id="SPPD01000010">
    <property type="protein sequence ID" value="TFU97548.1"/>
    <property type="molecule type" value="Genomic_DNA"/>
</dbReference>
<dbReference type="SUPFAM" id="SSF53649">
    <property type="entry name" value="Alkaline phosphatase-like"/>
    <property type="match status" value="1"/>
</dbReference>
<evidence type="ECO:0000313" key="10">
    <source>
        <dbReference type="Proteomes" id="UP000297253"/>
    </source>
</evidence>
<dbReference type="InterPro" id="IPR000917">
    <property type="entry name" value="Sulfatase_N"/>
</dbReference>
<comment type="caution">
    <text evidence="9">The sequence shown here is derived from an EMBL/GenBank/DDBJ whole genome shotgun (WGS) entry which is preliminary data.</text>
</comment>
<sequence>MRLVISTILKYSFTALIILYSHQIHQNNIYIFVSLLELSAIFLVSNHLLRINKWLGVFLNSLALLLLNTQILMMIFGGSYLTLVMLTNLESIESLSGKLELYLTGVGALLFFSILPIRRFKLPYVNFNKLLSMVLLSELVITLMQGSMYSPFFALYQLGLDAQSYQRQLEEIENQPNVTSEFYHSHIDSAIARPESLKEKPNIVLVFVEGLSQNIIDDSRNLMPTVAQLQKESLSFTNYYNHTFATYRGIIGQLYSGYQLDNYDQNTLISMQDILATEGYQTSFINVEPNNTQFTTYLEGLNFQNLLSDPSKRYEGRNGTISDKEAFDLLYNTIQAQAAEDKPFFTTMYTYGTHLSLDSPHERFDDGKSPLLNRFYNFDVQFKKFMDKFKASGLAKDTLFIFTVDHATYQDAEFINLFPDYPRANPDVDMVPFFMYYEGITPQKINVHGRNSVDLAPTVLDYLDISKENYFLGKSLFFPKENNNSYDTVFFDNSFLLSTQEGQVEPLSDVSKEILESQLQKYFAAKTQQPINP</sequence>
<evidence type="ECO:0000256" key="2">
    <source>
        <dbReference type="ARBA" id="ARBA00004936"/>
    </source>
</evidence>
<dbReference type="Proteomes" id="UP000297253">
    <property type="component" value="Unassembled WGS sequence"/>
</dbReference>
<gene>
    <name evidence="9" type="ORF">E4T82_07610</name>
</gene>
<feature type="transmembrane region" description="Helical" evidence="7">
    <location>
        <begin position="61"/>
        <end position="81"/>
    </location>
</feature>
<protein>
    <submittedName>
        <fullName evidence="9">Arylsulfatase</fullName>
    </submittedName>
</protein>
<dbReference type="InterPro" id="IPR017850">
    <property type="entry name" value="Alkaline_phosphatase_core_sf"/>
</dbReference>
<comment type="pathway">
    <text evidence="2">Cell wall biogenesis; lipoteichoic acid biosynthesis.</text>
</comment>
<dbReference type="PANTHER" id="PTHR47371:SF3">
    <property type="entry name" value="PHOSPHOGLYCEROL TRANSFERASE I"/>
    <property type="match status" value="1"/>
</dbReference>
<dbReference type="InterPro" id="IPR050448">
    <property type="entry name" value="OpgB/LTA_synthase_biosynth"/>
</dbReference>